<reference evidence="3" key="2">
    <citation type="submission" date="2025-08" db="UniProtKB">
        <authorList>
            <consortium name="RefSeq"/>
        </authorList>
    </citation>
    <scope>IDENTIFICATION</scope>
    <source>
        <tissue evidence="3">Leaf</tissue>
    </source>
</reference>
<dbReference type="STRING" id="4096.A0A1U7WL97"/>
<proteinExistence type="predicted"/>
<protein>
    <submittedName>
        <fullName evidence="3">Uncharacterized protein LOC104227505</fullName>
    </submittedName>
</protein>
<dbReference type="GO" id="GO:0008270">
    <property type="term" value="F:zinc ion binding"/>
    <property type="evidence" value="ECO:0007669"/>
    <property type="project" value="InterPro"/>
</dbReference>
<dbReference type="RefSeq" id="XP_009778056.1">
    <property type="nucleotide sequence ID" value="XM_009779754.1"/>
</dbReference>
<evidence type="ECO:0000259" key="1">
    <source>
        <dbReference type="PROSITE" id="PS50994"/>
    </source>
</evidence>
<dbReference type="eggNOG" id="KOG0017">
    <property type="taxonomic scope" value="Eukaryota"/>
</dbReference>
<dbReference type="InterPro" id="IPR036397">
    <property type="entry name" value="RNaseH_sf"/>
</dbReference>
<gene>
    <name evidence="3" type="primary">LOC104227505</name>
</gene>
<dbReference type="GO" id="GO:0003676">
    <property type="term" value="F:nucleic acid binding"/>
    <property type="evidence" value="ECO:0007669"/>
    <property type="project" value="InterPro"/>
</dbReference>
<evidence type="ECO:0000313" key="3">
    <source>
        <dbReference type="RefSeq" id="XP_009778056.1"/>
    </source>
</evidence>
<dbReference type="Pfam" id="PF13976">
    <property type="entry name" value="gag_pre-integrs"/>
    <property type="match status" value="1"/>
</dbReference>
<reference evidence="2" key="1">
    <citation type="journal article" date="2013" name="Genome Biol.">
        <title>Reference genomes and transcriptomes of Nicotiana sylvestris and Nicotiana tomentosiformis.</title>
        <authorList>
            <person name="Sierro N."/>
            <person name="Battey J.N."/>
            <person name="Ouadi S."/>
            <person name="Bovet L."/>
            <person name="Goepfert S."/>
            <person name="Bakaher N."/>
            <person name="Peitsch M.C."/>
            <person name="Ivanov N.V."/>
        </authorList>
    </citation>
    <scope>NUCLEOTIDE SEQUENCE [LARGE SCALE GENOMIC DNA]</scope>
</reference>
<dbReference type="PANTHER" id="PTHR37610">
    <property type="entry name" value="CCHC-TYPE DOMAIN-CONTAINING PROTEIN"/>
    <property type="match status" value="1"/>
</dbReference>
<keyword evidence="2" id="KW-1185">Reference proteome</keyword>
<dbReference type="SUPFAM" id="SSF57756">
    <property type="entry name" value="Retrovirus zinc finger-like domains"/>
    <property type="match status" value="1"/>
</dbReference>
<name>A0A1U7WL97_NICSY</name>
<dbReference type="Pfam" id="PF14244">
    <property type="entry name" value="Retrotran_gag_3"/>
    <property type="match status" value="1"/>
</dbReference>
<dbReference type="Proteomes" id="UP000189701">
    <property type="component" value="Unplaced"/>
</dbReference>
<sequence length="605" mass="67137">MGDSSSNTGPYVPEPTSPLFLLPSDVPGVSLVSVPFSGTGFGGWKRNMIVSLSAKNKIGFIDGSCVKSAETSPQYRQWDRCNNMVISWLTNSLSPDIAESVQYSETAERSLDVASYFNKLKKLWDELEIMRSSHANACACACACVAKEGLQKEKEEDKVHQFLMGLNEVYVGVRSNILMMHPLPSIDNVYNILLQDEKQRQVLPNPQAYSESASFHANSNKFSPQFSSQQQYPQKLKFDQYNQRVNPDHSKASLFCKYCKKLGHVIEKCDKLHGFPQNFKFTRGKKFGIVATVEGQPPGASDQTPSHAEEDSLIAGLTKEQYTQLMSLLQQSGLNESSPQPVIMGSANFAGSSSSLPVCLNGTSNAHSVKKLLELGRMNHGLYKFYFNQPTSPASVSQNVMDSIKHPIPLPVVSDSSASSFNTIAEVHDFPLDAHVDVLNSLHDPVSLPNCNSTQHINKNYVLWHHRLGHVPFAQMKNIPSISSSLSAKQSFICPICPLARQPKLSFPNSSTHSTALFQLIHVDTWGPYHTQSYSGARYFLTIVDDYSRATWTHLLHSKSYDFSLIKAFITMVKTQFQLSIKVIRSDNALELGSSNSALQFFSNT</sequence>
<accession>A0A1U7WL97</accession>
<dbReference type="GO" id="GO:0015074">
    <property type="term" value="P:DNA integration"/>
    <property type="evidence" value="ECO:0007669"/>
    <property type="project" value="InterPro"/>
</dbReference>
<dbReference type="InterPro" id="IPR012337">
    <property type="entry name" value="RNaseH-like_sf"/>
</dbReference>
<feature type="domain" description="Integrase catalytic" evidence="1">
    <location>
        <begin position="504"/>
        <end position="605"/>
    </location>
</feature>
<dbReference type="InterPro" id="IPR001584">
    <property type="entry name" value="Integrase_cat-core"/>
</dbReference>
<dbReference type="InterPro" id="IPR036875">
    <property type="entry name" value="Znf_CCHC_sf"/>
</dbReference>
<dbReference type="InterPro" id="IPR029472">
    <property type="entry name" value="Copia-like_N"/>
</dbReference>
<dbReference type="PROSITE" id="PS50994">
    <property type="entry name" value="INTEGRASE"/>
    <property type="match status" value="1"/>
</dbReference>
<dbReference type="OrthoDB" id="1929700at2759"/>
<dbReference type="SUPFAM" id="SSF53098">
    <property type="entry name" value="Ribonuclease H-like"/>
    <property type="match status" value="1"/>
</dbReference>
<dbReference type="Gene3D" id="3.30.420.10">
    <property type="entry name" value="Ribonuclease H-like superfamily/Ribonuclease H"/>
    <property type="match status" value="1"/>
</dbReference>
<dbReference type="AlphaFoldDB" id="A0A1U7WL97"/>
<dbReference type="InterPro" id="IPR025724">
    <property type="entry name" value="GAG-pre-integrase_dom"/>
</dbReference>
<organism evidence="2 3">
    <name type="scientific">Nicotiana sylvestris</name>
    <name type="common">Wood tobacco</name>
    <name type="synonym">South American tobacco</name>
    <dbReference type="NCBI Taxonomy" id="4096"/>
    <lineage>
        <taxon>Eukaryota</taxon>
        <taxon>Viridiplantae</taxon>
        <taxon>Streptophyta</taxon>
        <taxon>Embryophyta</taxon>
        <taxon>Tracheophyta</taxon>
        <taxon>Spermatophyta</taxon>
        <taxon>Magnoliopsida</taxon>
        <taxon>eudicotyledons</taxon>
        <taxon>Gunneridae</taxon>
        <taxon>Pentapetalae</taxon>
        <taxon>asterids</taxon>
        <taxon>lamiids</taxon>
        <taxon>Solanales</taxon>
        <taxon>Solanaceae</taxon>
        <taxon>Nicotianoideae</taxon>
        <taxon>Nicotianeae</taxon>
        <taxon>Nicotiana</taxon>
    </lineage>
</organism>
<evidence type="ECO:0000313" key="2">
    <source>
        <dbReference type="Proteomes" id="UP000189701"/>
    </source>
</evidence>
<dbReference type="PANTHER" id="PTHR37610:SF6">
    <property type="entry name" value="GAG-POLYPEPTIDE OF LTR COPIA-TYPE-RELATED"/>
    <property type="match status" value="1"/>
</dbReference>